<keyword evidence="2" id="KW-0472">Membrane</keyword>
<protein>
    <submittedName>
        <fullName evidence="4">Putative membrane-anchored protein</fullName>
    </submittedName>
</protein>
<dbReference type="RefSeq" id="WP_183202632.1">
    <property type="nucleotide sequence ID" value="NZ_BAAAER010000002.1"/>
</dbReference>
<dbReference type="Proteomes" id="UP000529946">
    <property type="component" value="Unassembled WGS sequence"/>
</dbReference>
<organism evidence="4 5">
    <name type="scientific">Brevundimonas lenta</name>
    <dbReference type="NCBI Taxonomy" id="424796"/>
    <lineage>
        <taxon>Bacteria</taxon>
        <taxon>Pseudomonadati</taxon>
        <taxon>Pseudomonadota</taxon>
        <taxon>Alphaproteobacteria</taxon>
        <taxon>Caulobacterales</taxon>
        <taxon>Caulobacteraceae</taxon>
        <taxon>Brevundimonas</taxon>
    </lineage>
</organism>
<evidence type="ECO:0000313" key="5">
    <source>
        <dbReference type="Proteomes" id="UP000529946"/>
    </source>
</evidence>
<keyword evidence="2" id="KW-0812">Transmembrane</keyword>
<feature type="chain" id="PRO_5030535248" evidence="3">
    <location>
        <begin position="24"/>
        <end position="352"/>
    </location>
</feature>
<gene>
    <name evidence="4" type="ORF">GGR12_000540</name>
</gene>
<dbReference type="Pfam" id="PF09935">
    <property type="entry name" value="DUF2167"/>
    <property type="match status" value="1"/>
</dbReference>
<accession>A0A7W6JAU7</accession>
<sequence length="352" mass="37596">MFVRLFAALAAALSLFAVTPALASPAAEAPTPEQAERLQQLQAIVDSLHPQYDTVVVRQADVTLNLGKAYYFLNAEEAKRVLTEGWGNPADSVTDVIGMIFPADKLFVDDTWGAVLTYSADGYVSDADANKIKPDELLTQLRQGEDQDNAARREAGFSTIHLVGWAQPPAYDAQKHNLIWAKELSFSDAGGAPNTLNYDVRVLGRRGVFSMNLVTGMEHLEATRADANRLMATATFNEGARYTDFKEGVDKKAAYGVAGLIAGGAVLAVAKKAGILGILFLILKKGGVFLIAGAGAAFAWLRNMFAGKKGGEFRTASARVAPATVDAEPDPGLAPIVQDETPPSTDERDKPL</sequence>
<dbReference type="AlphaFoldDB" id="A0A7W6JAU7"/>
<feature type="region of interest" description="Disordered" evidence="1">
    <location>
        <begin position="323"/>
        <end position="352"/>
    </location>
</feature>
<proteinExistence type="predicted"/>
<dbReference type="InterPro" id="IPR018682">
    <property type="entry name" value="DUF2167_membr"/>
</dbReference>
<feature type="signal peptide" evidence="3">
    <location>
        <begin position="1"/>
        <end position="23"/>
    </location>
</feature>
<evidence type="ECO:0000256" key="2">
    <source>
        <dbReference type="SAM" id="Phobius"/>
    </source>
</evidence>
<evidence type="ECO:0000256" key="3">
    <source>
        <dbReference type="SAM" id="SignalP"/>
    </source>
</evidence>
<name>A0A7W6JAU7_9CAUL</name>
<dbReference type="EMBL" id="JACIDM010000001">
    <property type="protein sequence ID" value="MBB4081701.1"/>
    <property type="molecule type" value="Genomic_DNA"/>
</dbReference>
<evidence type="ECO:0000313" key="4">
    <source>
        <dbReference type="EMBL" id="MBB4081701.1"/>
    </source>
</evidence>
<keyword evidence="3" id="KW-0732">Signal</keyword>
<feature type="transmembrane region" description="Helical" evidence="2">
    <location>
        <begin position="282"/>
        <end position="301"/>
    </location>
</feature>
<comment type="caution">
    <text evidence="4">The sequence shown here is derived from an EMBL/GenBank/DDBJ whole genome shotgun (WGS) entry which is preliminary data.</text>
</comment>
<reference evidence="4 5" key="1">
    <citation type="submission" date="2020-08" db="EMBL/GenBank/DDBJ databases">
        <title>Genomic Encyclopedia of Type Strains, Phase IV (KMG-IV): sequencing the most valuable type-strain genomes for metagenomic binning, comparative biology and taxonomic classification.</title>
        <authorList>
            <person name="Goeker M."/>
        </authorList>
    </citation>
    <scope>NUCLEOTIDE SEQUENCE [LARGE SCALE GENOMIC DNA]</scope>
    <source>
        <strain evidence="4 5">DSM 23960</strain>
    </source>
</reference>
<feature type="transmembrane region" description="Helical" evidence="2">
    <location>
        <begin position="253"/>
        <end position="270"/>
    </location>
</feature>
<keyword evidence="2" id="KW-1133">Transmembrane helix</keyword>
<evidence type="ECO:0000256" key="1">
    <source>
        <dbReference type="SAM" id="MobiDB-lite"/>
    </source>
</evidence>
<keyword evidence="5" id="KW-1185">Reference proteome</keyword>